<dbReference type="EMBL" id="JAQQCL010000005">
    <property type="protein sequence ID" value="MFM0716486.1"/>
    <property type="molecule type" value="Genomic_DNA"/>
</dbReference>
<evidence type="ECO:0000259" key="3">
    <source>
        <dbReference type="SMART" id="SM00822"/>
    </source>
</evidence>
<accession>A0ABW9EAY8</accession>
<proteinExistence type="inferred from homology"/>
<dbReference type="PRINTS" id="PR00081">
    <property type="entry name" value="GDHRDH"/>
</dbReference>
<comment type="caution">
    <text evidence="4">The sequence shown here is derived from an EMBL/GenBank/DDBJ whole genome shotgun (WGS) entry which is preliminary data.</text>
</comment>
<organism evidence="4 5">
    <name type="scientific">Paraburkholderia strydomiana</name>
    <dbReference type="NCBI Taxonomy" id="1245417"/>
    <lineage>
        <taxon>Bacteria</taxon>
        <taxon>Pseudomonadati</taxon>
        <taxon>Pseudomonadota</taxon>
        <taxon>Betaproteobacteria</taxon>
        <taxon>Burkholderiales</taxon>
        <taxon>Burkholderiaceae</taxon>
        <taxon>Paraburkholderia</taxon>
    </lineage>
</organism>
<dbReference type="InterPro" id="IPR036291">
    <property type="entry name" value="NAD(P)-bd_dom_sf"/>
</dbReference>
<dbReference type="Pfam" id="PF13561">
    <property type="entry name" value="adh_short_C2"/>
    <property type="match status" value="1"/>
</dbReference>
<dbReference type="NCBIfam" id="NF005559">
    <property type="entry name" value="PRK07231.1"/>
    <property type="match status" value="1"/>
</dbReference>
<dbReference type="RefSeq" id="WP_408140109.1">
    <property type="nucleotide sequence ID" value="NZ_JAQQCL010000005.1"/>
</dbReference>
<reference evidence="4 5" key="1">
    <citation type="journal article" date="2024" name="Chem. Sci.">
        <title>Discovery of megapolipeptins by genome mining of a Burkholderiales bacteria collection.</title>
        <authorList>
            <person name="Paulo B.S."/>
            <person name="Recchia M.J.J."/>
            <person name="Lee S."/>
            <person name="Fergusson C.H."/>
            <person name="Romanowski S.B."/>
            <person name="Hernandez A."/>
            <person name="Krull N."/>
            <person name="Liu D.Y."/>
            <person name="Cavanagh H."/>
            <person name="Bos A."/>
            <person name="Gray C.A."/>
            <person name="Murphy B.T."/>
            <person name="Linington R.G."/>
            <person name="Eustaquio A.S."/>
        </authorList>
    </citation>
    <scope>NUCLEOTIDE SEQUENCE [LARGE SCALE GENOMIC DNA]</scope>
    <source>
        <strain evidence="4 5">RL17-350-BIC-E</strain>
    </source>
</reference>
<dbReference type="SUPFAM" id="SSF51735">
    <property type="entry name" value="NAD(P)-binding Rossmann-fold domains"/>
    <property type="match status" value="1"/>
</dbReference>
<comment type="similarity">
    <text evidence="1">Belongs to the short-chain dehydrogenases/reductases (SDR) family.</text>
</comment>
<dbReference type="InterPro" id="IPR057326">
    <property type="entry name" value="KR_dom"/>
</dbReference>
<dbReference type="Proteomes" id="UP001629392">
    <property type="component" value="Unassembled WGS sequence"/>
</dbReference>
<dbReference type="GO" id="GO:0047936">
    <property type="term" value="F:glucose 1-dehydrogenase [NAD(P)+] activity"/>
    <property type="evidence" value="ECO:0007669"/>
    <property type="project" value="UniProtKB-EC"/>
</dbReference>
<name>A0ABW9EAY8_9BURK</name>
<dbReference type="SMART" id="SM00822">
    <property type="entry name" value="PKS_KR"/>
    <property type="match status" value="1"/>
</dbReference>
<dbReference type="InterPro" id="IPR002347">
    <property type="entry name" value="SDR_fam"/>
</dbReference>
<dbReference type="PANTHER" id="PTHR43639">
    <property type="entry name" value="OXIDOREDUCTASE, SHORT-CHAIN DEHYDROGENASE/REDUCTASE FAMILY (AFU_ORTHOLOGUE AFUA_5G02870)"/>
    <property type="match status" value="1"/>
</dbReference>
<dbReference type="EC" id="1.1.1.47" evidence="4"/>
<dbReference type="Gene3D" id="3.40.50.720">
    <property type="entry name" value="NAD(P)-binding Rossmann-like Domain"/>
    <property type="match status" value="1"/>
</dbReference>
<dbReference type="PANTHER" id="PTHR43639:SF1">
    <property type="entry name" value="SHORT-CHAIN DEHYDROGENASE_REDUCTASE FAMILY PROTEIN"/>
    <property type="match status" value="1"/>
</dbReference>
<evidence type="ECO:0000313" key="4">
    <source>
        <dbReference type="EMBL" id="MFM0716486.1"/>
    </source>
</evidence>
<dbReference type="PRINTS" id="PR00080">
    <property type="entry name" value="SDRFAMILY"/>
</dbReference>
<gene>
    <name evidence="4" type="ORF">PQQ73_09115</name>
</gene>
<keyword evidence="5" id="KW-1185">Reference proteome</keyword>
<protein>
    <submittedName>
        <fullName evidence="4">Glucose 1-dehydrogenase</fullName>
        <ecNumber evidence="4">1.1.1.47</ecNumber>
    </submittedName>
</protein>
<evidence type="ECO:0000256" key="1">
    <source>
        <dbReference type="ARBA" id="ARBA00006484"/>
    </source>
</evidence>
<evidence type="ECO:0000256" key="2">
    <source>
        <dbReference type="ARBA" id="ARBA00023002"/>
    </source>
</evidence>
<keyword evidence="2 4" id="KW-0560">Oxidoreductase</keyword>
<evidence type="ECO:0000313" key="5">
    <source>
        <dbReference type="Proteomes" id="UP001629392"/>
    </source>
</evidence>
<sequence length="260" mass="27392">MKADQPHDKQGLQMLLKDKVAVITGANRGIGRAITQTFAAHGANVIACVREAKPETLEWLGSLAKEHGIAAQAVSVDLADEASVKAAVRQIMAAAPRVDVLVNNAGVASGAIFQMTSMTELRRLFEINFFSQILLTQGLARSMTRHKTGSIINIASTAAMVADPGTLGYGSSKAAFARATQSMATELGASGIRVNAIAPGVTRTDMFDQMTEAARDKLIDSSALKRAAEPQDIANMALFLASDLSSFVTGQIMRVDGGMV</sequence>
<dbReference type="CDD" id="cd05233">
    <property type="entry name" value="SDR_c"/>
    <property type="match status" value="1"/>
</dbReference>
<feature type="domain" description="Ketoreductase" evidence="3">
    <location>
        <begin position="19"/>
        <end position="200"/>
    </location>
</feature>